<comment type="caution">
    <text evidence="3">The sequence shown here is derived from an EMBL/GenBank/DDBJ whole genome shotgun (WGS) entry which is preliminary data.</text>
</comment>
<name>A0ABS3KA40_9PROT</name>
<dbReference type="EMBL" id="JACTNF010000005">
    <property type="protein sequence ID" value="MBO1074318.1"/>
    <property type="molecule type" value="Genomic_DNA"/>
</dbReference>
<reference evidence="3 4" key="1">
    <citation type="submission" date="2020-09" db="EMBL/GenBank/DDBJ databases">
        <title>Roseomonas.</title>
        <authorList>
            <person name="Zhu W."/>
        </authorList>
    </citation>
    <scope>NUCLEOTIDE SEQUENCE [LARGE SCALE GENOMIC DNA]</scope>
    <source>
        <strain evidence="3 4">1311</strain>
    </source>
</reference>
<dbReference type="RefSeq" id="WP_207445912.1">
    <property type="nucleotide sequence ID" value="NZ_CP061091.1"/>
</dbReference>
<evidence type="ECO:0000259" key="1">
    <source>
        <dbReference type="Pfam" id="PF05292"/>
    </source>
</evidence>
<protein>
    <submittedName>
        <fullName evidence="3">Malonyl-CoA decarboxylase</fullName>
    </submittedName>
</protein>
<gene>
    <name evidence="3" type="ORF">IAI60_06835</name>
</gene>
<keyword evidence="4" id="KW-1185">Reference proteome</keyword>
<dbReference type="Pfam" id="PF05292">
    <property type="entry name" value="MCD"/>
    <property type="match status" value="1"/>
</dbReference>
<evidence type="ECO:0000313" key="4">
    <source>
        <dbReference type="Proteomes" id="UP001518990"/>
    </source>
</evidence>
<dbReference type="Pfam" id="PF17408">
    <property type="entry name" value="MCD_N"/>
    <property type="match status" value="1"/>
</dbReference>
<dbReference type="Gene3D" id="3.40.630.150">
    <property type="entry name" value="Malonyl-CoA decarboxylase, catalytic domain"/>
    <property type="match status" value="1"/>
</dbReference>
<dbReference type="Proteomes" id="UP001518990">
    <property type="component" value="Unassembled WGS sequence"/>
</dbReference>
<proteinExistence type="predicted"/>
<sequence length="490" mass="54108">MPISITLGARTWLERLWSSIADRGRPYADVPGIARPPLVRAELLARSLLSERGEASGAAVARELLSVLHSLNAEDRSAFCRFLATEFVPDEATLRAAAQAYLEEPSAARAMTLFEKAEPPRQEVLRRMNMAPGGTASLVEMRRELLAELKRQPELKPLDADLQHLFLSWFNRGFLELRRIDWETPASILEKLITYEAVHEIQGWEDLRRRLAPDRRCFAFFHRALPGEPLIFVEVALVKGLASAIQPLLAPADGMTPDVDTAIFYSISNCQEGLRGISFGNFLIKQVVEELKAELPQLKAFSTLSPVPGFRRWLKRRLERSGDTLRAEEEAAILALRTPEEGAEAPAIAVLLEELASGEWWLDPAREAALRPALMRLAAEYLTRPNSGIGAIDPVARFHLGNGARLERINWLGNTAPRGMTESYGIMVNYLYDPDSIEANHEAFTRSGAVARSAAVDAMLALPALTPPKGRAGYLPRLLGGAETGEKPAA</sequence>
<dbReference type="InterPro" id="IPR042303">
    <property type="entry name" value="Malonyl_CoA_deC_C_sf"/>
</dbReference>
<dbReference type="Gene3D" id="1.20.140.90">
    <property type="entry name" value="Malonyl-CoA decarboxylase, oligemerization domain"/>
    <property type="match status" value="1"/>
</dbReference>
<organism evidence="3 4">
    <name type="scientific">Roseomonas marmotae</name>
    <dbReference type="NCBI Taxonomy" id="2768161"/>
    <lineage>
        <taxon>Bacteria</taxon>
        <taxon>Pseudomonadati</taxon>
        <taxon>Pseudomonadota</taxon>
        <taxon>Alphaproteobacteria</taxon>
        <taxon>Acetobacterales</taxon>
        <taxon>Roseomonadaceae</taxon>
        <taxon>Roseomonas</taxon>
    </lineage>
</organism>
<feature type="domain" description="Malonyl-CoA decarboxylase C-terminal" evidence="1">
    <location>
        <begin position="173"/>
        <end position="433"/>
    </location>
</feature>
<dbReference type="InterPro" id="IPR007956">
    <property type="entry name" value="Malonyl_CoA_deC_C"/>
</dbReference>
<dbReference type="PANTHER" id="PTHR28641:SF1">
    <property type="entry name" value="MALONYL-COA DECARBOXYLASE, MITOCHONDRIAL"/>
    <property type="match status" value="1"/>
</dbReference>
<dbReference type="InterPro" id="IPR038351">
    <property type="entry name" value="MCD_N_sf"/>
</dbReference>
<feature type="domain" description="Malonyl-CoA decarboxylase N-terminal" evidence="2">
    <location>
        <begin position="87"/>
        <end position="170"/>
    </location>
</feature>
<dbReference type="PANTHER" id="PTHR28641">
    <property type="match status" value="1"/>
</dbReference>
<evidence type="ECO:0000259" key="2">
    <source>
        <dbReference type="Pfam" id="PF17408"/>
    </source>
</evidence>
<dbReference type="InterPro" id="IPR038917">
    <property type="entry name" value="Malonyl_CoA_deC"/>
</dbReference>
<accession>A0ABS3KA40</accession>
<dbReference type="InterPro" id="IPR035372">
    <property type="entry name" value="MCD_N"/>
</dbReference>
<evidence type="ECO:0000313" key="3">
    <source>
        <dbReference type="EMBL" id="MBO1074318.1"/>
    </source>
</evidence>